<dbReference type="GO" id="GO:0004672">
    <property type="term" value="F:protein kinase activity"/>
    <property type="evidence" value="ECO:0007669"/>
    <property type="project" value="InterPro"/>
</dbReference>
<dbReference type="GeneID" id="30007670"/>
<dbReference type="STRING" id="1367422.A0A178ZNA9"/>
<dbReference type="InterPro" id="IPR000719">
    <property type="entry name" value="Prot_kinase_dom"/>
</dbReference>
<dbReference type="EMBL" id="LVYI01000003">
    <property type="protein sequence ID" value="OAP61299.1"/>
    <property type="molecule type" value="Genomic_DNA"/>
</dbReference>
<dbReference type="Pfam" id="PF07714">
    <property type="entry name" value="PK_Tyr_Ser-Thr"/>
    <property type="match status" value="1"/>
</dbReference>
<protein>
    <recommendedName>
        <fullName evidence="1">Protein kinase domain-containing protein</fullName>
    </recommendedName>
</protein>
<dbReference type="SUPFAM" id="SSF56112">
    <property type="entry name" value="Protein kinase-like (PK-like)"/>
    <property type="match status" value="1"/>
</dbReference>
<dbReference type="RefSeq" id="XP_018694666.1">
    <property type="nucleotide sequence ID" value="XM_018835016.1"/>
</dbReference>
<proteinExistence type="predicted"/>
<name>A0A178ZNA9_9EURO</name>
<dbReference type="Proteomes" id="UP000078343">
    <property type="component" value="Unassembled WGS sequence"/>
</dbReference>
<evidence type="ECO:0000313" key="2">
    <source>
        <dbReference type="EMBL" id="OAP61299.1"/>
    </source>
</evidence>
<dbReference type="PROSITE" id="PS50011">
    <property type="entry name" value="PROTEIN_KINASE_DOM"/>
    <property type="match status" value="1"/>
</dbReference>
<dbReference type="OrthoDB" id="4119972at2759"/>
<evidence type="ECO:0000313" key="3">
    <source>
        <dbReference type="Proteomes" id="UP000078343"/>
    </source>
</evidence>
<reference evidence="2 3" key="1">
    <citation type="submission" date="2016-04" db="EMBL/GenBank/DDBJ databases">
        <title>Draft genome of Fonsecaea erecta CBS 125763.</title>
        <authorList>
            <person name="Weiss V.A."/>
            <person name="Vicente V.A."/>
            <person name="Raittz R.T."/>
            <person name="Moreno L.F."/>
            <person name="De Souza E.M."/>
            <person name="Pedrosa F.O."/>
            <person name="Steffens M.B."/>
            <person name="Faoro H."/>
            <person name="Tadra-Sfeir M.Z."/>
            <person name="Najafzadeh M.J."/>
            <person name="Felipe M.S."/>
            <person name="Teixeira M."/>
            <person name="Sun J."/>
            <person name="Xi L."/>
            <person name="Gomes R."/>
            <person name="De Azevedo C.M."/>
            <person name="Salgado C.G."/>
            <person name="Da Silva M.B."/>
            <person name="Nascimento M.F."/>
            <person name="Queiroz-Telles F."/>
            <person name="Attili D.S."/>
            <person name="Gorbushina A."/>
        </authorList>
    </citation>
    <scope>NUCLEOTIDE SEQUENCE [LARGE SCALE GENOMIC DNA]</scope>
    <source>
        <strain evidence="2 3">CBS 125763</strain>
    </source>
</reference>
<evidence type="ECO:0000259" key="1">
    <source>
        <dbReference type="PROSITE" id="PS50011"/>
    </source>
</evidence>
<dbReference type="Gene3D" id="1.10.510.10">
    <property type="entry name" value="Transferase(Phosphotransferase) domain 1"/>
    <property type="match status" value="1"/>
</dbReference>
<keyword evidence="3" id="KW-1185">Reference proteome</keyword>
<accession>A0A178ZNA9</accession>
<feature type="domain" description="Protein kinase" evidence="1">
    <location>
        <begin position="1"/>
        <end position="181"/>
    </location>
</feature>
<comment type="caution">
    <text evidence="2">The sequence shown here is derived from an EMBL/GenBank/DDBJ whole genome shotgun (WGS) entry which is preliminary data.</text>
</comment>
<dbReference type="InterPro" id="IPR011009">
    <property type="entry name" value="Kinase-like_dom_sf"/>
</dbReference>
<dbReference type="GO" id="GO:0005524">
    <property type="term" value="F:ATP binding"/>
    <property type="evidence" value="ECO:0007669"/>
    <property type="project" value="InterPro"/>
</dbReference>
<gene>
    <name evidence="2" type="ORF">AYL99_03500</name>
</gene>
<dbReference type="AlphaFoldDB" id="A0A178ZNA9"/>
<dbReference type="InterPro" id="IPR001245">
    <property type="entry name" value="Ser-Thr/Tyr_kinase_cat_dom"/>
</dbReference>
<organism evidence="2 3">
    <name type="scientific">Fonsecaea erecta</name>
    <dbReference type="NCBI Taxonomy" id="1367422"/>
    <lineage>
        <taxon>Eukaryota</taxon>
        <taxon>Fungi</taxon>
        <taxon>Dikarya</taxon>
        <taxon>Ascomycota</taxon>
        <taxon>Pezizomycotina</taxon>
        <taxon>Eurotiomycetes</taxon>
        <taxon>Chaetothyriomycetidae</taxon>
        <taxon>Chaetothyriales</taxon>
        <taxon>Herpotrichiellaceae</taxon>
        <taxon>Fonsecaea</taxon>
    </lineage>
</organism>
<sequence>MCFNHTENPDTSQSAQFSTDALKFLAPGKSSVVYAIDDRRVVKMYNSTDDNEDVIERRAYDRLGVHRNIVKCFGWNDGARVLERGQILRGICRQHGAARISLRRKIRWLIDFAEGVRHIHDKSIVHADVGCHNAVLTKHDCLKIIDFEGCSMDGGEAGSAYEWFSYRPSTPKISKQTDIFA</sequence>